<comment type="similarity">
    <text evidence="1">Belongs to the glycosyltransferase 2 family.</text>
</comment>
<organism evidence="5 6">
    <name type="scientific">Pseudoalteromonas arctica</name>
    <dbReference type="NCBI Taxonomy" id="394751"/>
    <lineage>
        <taxon>Bacteria</taxon>
        <taxon>Pseudomonadati</taxon>
        <taxon>Pseudomonadota</taxon>
        <taxon>Gammaproteobacteria</taxon>
        <taxon>Alteromonadales</taxon>
        <taxon>Pseudoalteromonadaceae</taxon>
        <taxon>Pseudoalteromonas</taxon>
    </lineage>
</organism>
<evidence type="ECO:0000313" key="5">
    <source>
        <dbReference type="EMBL" id="NMP04244.1"/>
    </source>
</evidence>
<dbReference type="RefSeq" id="WP_169044967.1">
    <property type="nucleotide sequence ID" value="NZ_JABBYB010000010.1"/>
</dbReference>
<comment type="caution">
    <text evidence="5">The sequence shown here is derived from an EMBL/GenBank/DDBJ whole genome shotgun (WGS) entry which is preliminary data.</text>
</comment>
<evidence type="ECO:0000256" key="2">
    <source>
        <dbReference type="ARBA" id="ARBA00022676"/>
    </source>
</evidence>
<evidence type="ECO:0000256" key="1">
    <source>
        <dbReference type="ARBA" id="ARBA00006739"/>
    </source>
</evidence>
<reference evidence="5 6" key="1">
    <citation type="submission" date="2020-04" db="EMBL/GenBank/DDBJ databases">
        <title>Genome sequencing and assembly of Pseudoalteromonas arctica.</title>
        <authorList>
            <person name="Cook G.M."/>
        </authorList>
    </citation>
    <scope>NUCLEOTIDE SEQUENCE [LARGE SCALE GENOMIC DNA]</scope>
    <source>
        <strain evidence="5 6">NEC-BIFX-2020_001</strain>
    </source>
</reference>
<dbReference type="Proteomes" id="UP000549590">
    <property type="component" value="Unassembled WGS sequence"/>
</dbReference>
<dbReference type="PANTHER" id="PTHR43685:SF5">
    <property type="entry name" value="GLYCOSYLTRANSFERASE EPSE-RELATED"/>
    <property type="match status" value="1"/>
</dbReference>
<evidence type="ECO:0000313" key="6">
    <source>
        <dbReference type="Proteomes" id="UP000549590"/>
    </source>
</evidence>
<evidence type="ECO:0000259" key="4">
    <source>
        <dbReference type="Pfam" id="PF00535"/>
    </source>
</evidence>
<dbReference type="AlphaFoldDB" id="A0AAP6Y8C8"/>
<keyword evidence="2" id="KW-0328">Glycosyltransferase</keyword>
<accession>A0AAP6Y8C8</accession>
<dbReference type="InterPro" id="IPR029044">
    <property type="entry name" value="Nucleotide-diphossugar_trans"/>
</dbReference>
<gene>
    <name evidence="5" type="ORF">HHE94_16180</name>
</gene>
<sequence>MNFSVLMSVYCKENALFLDEALRSIYNQTVKPTEVVLVQDGPLSRELYAVIKRWKSKLNIVDVLIKENVGLGAALNEGLKYCRYDFVARMDTDDIALEERFEQQLSILTSLNVDVCGSWISEFDDDPSIILSIREVPEKHCDIVKFSKSKNPINHPSVMFKKRVVEQSGGYQNVLYFEDYFLWLNLIKAGFVFYNIPAALVHMRAGFNQLSRRSGYLYFKRELYFYKCCYKNKLLPAGHILKSLALRMPIRLLPKVIIAKIYTLIRNRKT</sequence>
<feature type="domain" description="Glycosyltransferase 2-like" evidence="4">
    <location>
        <begin position="4"/>
        <end position="161"/>
    </location>
</feature>
<dbReference type="SUPFAM" id="SSF53448">
    <property type="entry name" value="Nucleotide-diphospho-sugar transferases"/>
    <property type="match status" value="1"/>
</dbReference>
<dbReference type="EMBL" id="JABBYB010000010">
    <property type="protein sequence ID" value="NMP04244.1"/>
    <property type="molecule type" value="Genomic_DNA"/>
</dbReference>
<dbReference type="PANTHER" id="PTHR43685">
    <property type="entry name" value="GLYCOSYLTRANSFERASE"/>
    <property type="match status" value="1"/>
</dbReference>
<keyword evidence="3" id="KW-0808">Transferase</keyword>
<dbReference type="InterPro" id="IPR050834">
    <property type="entry name" value="Glycosyltransf_2"/>
</dbReference>
<dbReference type="Pfam" id="PF00535">
    <property type="entry name" value="Glycos_transf_2"/>
    <property type="match status" value="1"/>
</dbReference>
<proteinExistence type="inferred from homology"/>
<evidence type="ECO:0000256" key="3">
    <source>
        <dbReference type="ARBA" id="ARBA00022679"/>
    </source>
</evidence>
<name>A0AAP6Y8C8_9GAMM</name>
<dbReference type="GO" id="GO:0016757">
    <property type="term" value="F:glycosyltransferase activity"/>
    <property type="evidence" value="ECO:0007669"/>
    <property type="project" value="UniProtKB-KW"/>
</dbReference>
<dbReference type="InterPro" id="IPR001173">
    <property type="entry name" value="Glyco_trans_2-like"/>
</dbReference>
<dbReference type="Gene3D" id="3.90.550.10">
    <property type="entry name" value="Spore Coat Polysaccharide Biosynthesis Protein SpsA, Chain A"/>
    <property type="match status" value="1"/>
</dbReference>
<protein>
    <submittedName>
        <fullName evidence="5">Glycosyltransferase</fullName>
    </submittedName>
</protein>